<sequence length="257" mass="28068">MKQLACVLIALAIAGVYSDEPEKLVNGTPTSIEKYPHAVSLRMNNNHFCGGSLIGEQWVLTAGHCVVPVLENSRMRASVTVVSGTTYLDKDGESHKVDKLWYHDNYNPRALGRGPYDIGLIKLAAPVTFSETQKAISLPTNNIEKDDSVTIAAWGSTGFQKHIHNDLQKLDAKAMLPKTCQEYYFGLLMKIHDNEFCTLISRGTGLCNGDSGSGLIKNSDGTIIGLVSGGKPCARGSPDIYTNVFPYLSWIKEKMES</sequence>
<keyword evidence="9" id="KW-1185">Reference proteome</keyword>
<dbReference type="InterPro" id="IPR043504">
    <property type="entry name" value="Peptidase_S1_PA_chymotrypsin"/>
</dbReference>
<dbReference type="InterPro" id="IPR009003">
    <property type="entry name" value="Peptidase_S1_PA"/>
</dbReference>
<dbReference type="GO" id="GO:0004252">
    <property type="term" value="F:serine-type endopeptidase activity"/>
    <property type="evidence" value="ECO:0007669"/>
    <property type="project" value="InterPro"/>
</dbReference>
<evidence type="ECO:0000313" key="9">
    <source>
        <dbReference type="Proteomes" id="UP001430953"/>
    </source>
</evidence>
<comment type="similarity">
    <text evidence="1">Belongs to the peptidase S1 family.</text>
</comment>
<dbReference type="PANTHER" id="PTHR24276:SF96">
    <property type="entry name" value="PEPTIDASE S1 DOMAIN-CONTAINING PROTEIN"/>
    <property type="match status" value="1"/>
</dbReference>
<feature type="chain" id="PRO_5043632273" description="Peptidase S1 domain-containing protein" evidence="6">
    <location>
        <begin position="19"/>
        <end position="257"/>
    </location>
</feature>
<dbReference type="Pfam" id="PF00089">
    <property type="entry name" value="Trypsin"/>
    <property type="match status" value="1"/>
</dbReference>
<dbReference type="InterPro" id="IPR001314">
    <property type="entry name" value="Peptidase_S1A"/>
</dbReference>
<evidence type="ECO:0000256" key="3">
    <source>
        <dbReference type="ARBA" id="ARBA00022801"/>
    </source>
</evidence>
<dbReference type="InterPro" id="IPR050430">
    <property type="entry name" value="Peptidase_S1"/>
</dbReference>
<feature type="domain" description="Peptidase S1" evidence="7">
    <location>
        <begin position="24"/>
        <end position="256"/>
    </location>
</feature>
<dbReference type="SUPFAM" id="SSF50494">
    <property type="entry name" value="Trypsin-like serine proteases"/>
    <property type="match status" value="1"/>
</dbReference>
<dbReference type="InterPro" id="IPR018114">
    <property type="entry name" value="TRYPSIN_HIS"/>
</dbReference>
<evidence type="ECO:0000313" key="8">
    <source>
        <dbReference type="EMBL" id="KAL0102760.1"/>
    </source>
</evidence>
<keyword evidence="2" id="KW-0645">Protease</keyword>
<evidence type="ECO:0000256" key="5">
    <source>
        <dbReference type="ARBA" id="ARBA00023157"/>
    </source>
</evidence>
<comment type="caution">
    <text evidence="8">The sequence shown here is derived from an EMBL/GenBank/DDBJ whole genome shotgun (WGS) entry which is preliminary data.</text>
</comment>
<evidence type="ECO:0000259" key="7">
    <source>
        <dbReference type="PROSITE" id="PS50240"/>
    </source>
</evidence>
<dbReference type="PRINTS" id="PR00722">
    <property type="entry name" value="CHYMOTRYPSIN"/>
</dbReference>
<dbReference type="Gene3D" id="2.40.10.10">
    <property type="entry name" value="Trypsin-like serine proteases"/>
    <property type="match status" value="1"/>
</dbReference>
<evidence type="ECO:0000256" key="1">
    <source>
        <dbReference type="ARBA" id="ARBA00007664"/>
    </source>
</evidence>
<dbReference type="PROSITE" id="PS50240">
    <property type="entry name" value="TRYPSIN_DOM"/>
    <property type="match status" value="1"/>
</dbReference>
<name>A0AAW2EII9_9HYME</name>
<evidence type="ECO:0000256" key="2">
    <source>
        <dbReference type="ARBA" id="ARBA00022670"/>
    </source>
</evidence>
<evidence type="ECO:0000256" key="6">
    <source>
        <dbReference type="SAM" id="SignalP"/>
    </source>
</evidence>
<dbReference type="AlphaFoldDB" id="A0AAW2EII9"/>
<keyword evidence="6" id="KW-0732">Signal</keyword>
<dbReference type="EMBL" id="JADYXP020000022">
    <property type="protein sequence ID" value="KAL0102760.1"/>
    <property type="molecule type" value="Genomic_DNA"/>
</dbReference>
<dbReference type="Proteomes" id="UP001430953">
    <property type="component" value="Unassembled WGS sequence"/>
</dbReference>
<reference evidence="8 9" key="1">
    <citation type="submission" date="2023-03" db="EMBL/GenBank/DDBJ databases">
        <title>High recombination rates correlate with genetic variation in Cardiocondyla obscurior ants.</title>
        <authorList>
            <person name="Errbii M."/>
        </authorList>
    </citation>
    <scope>NUCLEOTIDE SEQUENCE [LARGE SCALE GENOMIC DNA]</scope>
    <source>
        <strain evidence="8">Alpha-2009</strain>
        <tissue evidence="8">Whole body</tissue>
    </source>
</reference>
<organism evidence="8 9">
    <name type="scientific">Cardiocondyla obscurior</name>
    <dbReference type="NCBI Taxonomy" id="286306"/>
    <lineage>
        <taxon>Eukaryota</taxon>
        <taxon>Metazoa</taxon>
        <taxon>Ecdysozoa</taxon>
        <taxon>Arthropoda</taxon>
        <taxon>Hexapoda</taxon>
        <taxon>Insecta</taxon>
        <taxon>Pterygota</taxon>
        <taxon>Neoptera</taxon>
        <taxon>Endopterygota</taxon>
        <taxon>Hymenoptera</taxon>
        <taxon>Apocrita</taxon>
        <taxon>Aculeata</taxon>
        <taxon>Formicoidea</taxon>
        <taxon>Formicidae</taxon>
        <taxon>Myrmicinae</taxon>
        <taxon>Cardiocondyla</taxon>
    </lineage>
</organism>
<accession>A0AAW2EII9</accession>
<keyword evidence="4" id="KW-0720">Serine protease</keyword>
<proteinExistence type="inferred from homology"/>
<dbReference type="SMART" id="SM00020">
    <property type="entry name" value="Tryp_SPc"/>
    <property type="match status" value="1"/>
</dbReference>
<keyword evidence="5" id="KW-1015">Disulfide bond</keyword>
<dbReference type="PANTHER" id="PTHR24276">
    <property type="entry name" value="POLYSERASE-RELATED"/>
    <property type="match status" value="1"/>
</dbReference>
<evidence type="ECO:0000256" key="4">
    <source>
        <dbReference type="ARBA" id="ARBA00022825"/>
    </source>
</evidence>
<protein>
    <recommendedName>
        <fullName evidence="7">Peptidase S1 domain-containing protein</fullName>
    </recommendedName>
</protein>
<dbReference type="InterPro" id="IPR001254">
    <property type="entry name" value="Trypsin_dom"/>
</dbReference>
<dbReference type="GO" id="GO:0006508">
    <property type="term" value="P:proteolysis"/>
    <property type="evidence" value="ECO:0007669"/>
    <property type="project" value="UniProtKB-KW"/>
</dbReference>
<feature type="signal peptide" evidence="6">
    <location>
        <begin position="1"/>
        <end position="18"/>
    </location>
</feature>
<dbReference type="CDD" id="cd00190">
    <property type="entry name" value="Tryp_SPc"/>
    <property type="match status" value="1"/>
</dbReference>
<dbReference type="FunFam" id="2.40.10.10:FF:000068">
    <property type="entry name" value="transmembrane protease serine 2"/>
    <property type="match status" value="1"/>
</dbReference>
<gene>
    <name evidence="8" type="ORF">PUN28_018215</name>
</gene>
<dbReference type="PROSITE" id="PS00134">
    <property type="entry name" value="TRYPSIN_HIS"/>
    <property type="match status" value="1"/>
</dbReference>
<keyword evidence="3" id="KW-0378">Hydrolase</keyword>